<dbReference type="AlphaFoldDB" id="A0A9E7R358"/>
<keyword evidence="2" id="KW-0813">Transport</keyword>
<evidence type="ECO:0000256" key="4">
    <source>
        <dbReference type="ARBA" id="ARBA00022692"/>
    </source>
</evidence>
<evidence type="ECO:0000313" key="8">
    <source>
        <dbReference type="EMBL" id="UWM54598.1"/>
    </source>
</evidence>
<sequence length="625" mass="66243">MSTQGGNAVETALRKTLVPVCVLSGVVIAAGFFFPWAVGPVVSGQGWLVVSLLFFGSALTYLALLPAVGDDDDDPDPRTSAPYLLRVRHLSLRETFRGFFARQDPVVFGVPVLVFALFFGLQFLAPGPTGRAVGAATDVLLTRFDWLFLGAMFVAVLYCGFLLFGRWGEIRLGGPDAEPTYTYPTYFAMFFTAGIAAGIVFWGPAEAMFHYQSPPPFVDAAPQSDAAIVGALTYALFHWGFSAWSAYVVLGLPIAYYTYQRGAPLRVSTILTPFLGVENLDGPWGKLVDVLAVFATIGGVATSVAFVSQQFLAGVDFQWGVAQGALGPVLIVAGLTLIYVVSAESGVQRGIRRIAGVNVALFALFVAFLVAVGPRAFLLEQSSAAVSSYVAGFVPMSLYTGGGAWVANWTVWNWSWWFSWAPFAGLFLAALSKGRTVRTVVSTGVVATSLATIVWFLLLGGTSLHLQHTGRADVLASIAEYGGSEAVAGFPIFAALPLGQLLMFLFLALIIAFIVTSADTSTLVVAILGTKRELAPTTGSIVFWGVLQGLVAISVLVLGGGQALQAVAVLTGGPFAVVALVALAGLTVTFYREEGGHPSLLDRARRRLDVEGAKTPSEVFRDGDD</sequence>
<dbReference type="PANTHER" id="PTHR30047">
    <property type="entry name" value="HIGH-AFFINITY CHOLINE TRANSPORT PROTEIN-RELATED"/>
    <property type="match status" value="1"/>
</dbReference>
<name>A0A9E7R358_9EURY</name>
<dbReference type="Pfam" id="PF02028">
    <property type="entry name" value="BCCT"/>
    <property type="match status" value="1"/>
</dbReference>
<dbReference type="KEGG" id="ssai:N0B31_21050"/>
<dbReference type="GO" id="GO:0022857">
    <property type="term" value="F:transmembrane transporter activity"/>
    <property type="evidence" value="ECO:0007669"/>
    <property type="project" value="InterPro"/>
</dbReference>
<evidence type="ECO:0000256" key="3">
    <source>
        <dbReference type="ARBA" id="ARBA00022475"/>
    </source>
</evidence>
<evidence type="ECO:0000256" key="6">
    <source>
        <dbReference type="ARBA" id="ARBA00023136"/>
    </source>
</evidence>
<feature type="transmembrane region" description="Helical" evidence="7">
    <location>
        <begin position="354"/>
        <end position="373"/>
    </location>
</feature>
<dbReference type="EMBL" id="CP104003">
    <property type="protein sequence ID" value="UWM54598.1"/>
    <property type="molecule type" value="Genomic_DNA"/>
</dbReference>
<feature type="transmembrane region" description="Helical" evidence="7">
    <location>
        <begin position="106"/>
        <end position="126"/>
    </location>
</feature>
<gene>
    <name evidence="8" type="ORF">N0B31_21050</name>
</gene>
<organism evidence="8 9">
    <name type="scientific">Salinirubellus salinus</name>
    <dbReference type="NCBI Taxonomy" id="1364945"/>
    <lineage>
        <taxon>Archaea</taxon>
        <taxon>Methanobacteriati</taxon>
        <taxon>Methanobacteriota</taxon>
        <taxon>Stenosarchaea group</taxon>
        <taxon>Halobacteria</taxon>
        <taxon>Halobacteriales</taxon>
        <taxon>Natronomonadaceae</taxon>
        <taxon>Salinirubellus</taxon>
    </lineage>
</organism>
<evidence type="ECO:0000256" key="5">
    <source>
        <dbReference type="ARBA" id="ARBA00022989"/>
    </source>
</evidence>
<feature type="transmembrane region" description="Helical" evidence="7">
    <location>
        <begin position="566"/>
        <end position="591"/>
    </location>
</feature>
<feature type="transmembrane region" description="Helical" evidence="7">
    <location>
        <begin position="146"/>
        <end position="165"/>
    </location>
</feature>
<dbReference type="InterPro" id="IPR000060">
    <property type="entry name" value="BCCT_transptr"/>
</dbReference>
<evidence type="ECO:0000313" key="9">
    <source>
        <dbReference type="Proteomes" id="UP001057580"/>
    </source>
</evidence>
<reference evidence="8" key="1">
    <citation type="submission" date="2022-09" db="EMBL/GenBank/DDBJ databases">
        <title>Diverse halophilic archaea isolated from saline environments.</title>
        <authorList>
            <person name="Cui H.-L."/>
        </authorList>
    </citation>
    <scope>NUCLEOTIDE SEQUENCE</scope>
    <source>
        <strain evidence="8">ZS-35-S2</strain>
    </source>
</reference>
<dbReference type="GeneID" id="74944966"/>
<feature type="transmembrane region" description="Helical" evidence="7">
    <location>
        <begin position="186"/>
        <end position="205"/>
    </location>
</feature>
<feature type="transmembrane region" description="Helical" evidence="7">
    <location>
        <begin position="501"/>
        <end position="529"/>
    </location>
</feature>
<feature type="transmembrane region" description="Helical" evidence="7">
    <location>
        <begin position="287"/>
        <end position="307"/>
    </location>
</feature>
<dbReference type="RefSeq" id="WP_260593618.1">
    <property type="nucleotide sequence ID" value="NZ_CP104003.1"/>
</dbReference>
<accession>A0A9E7R358</accession>
<proteinExistence type="predicted"/>
<keyword evidence="3" id="KW-1003">Cell membrane</keyword>
<feature type="transmembrane region" description="Helical" evidence="7">
    <location>
        <begin position="241"/>
        <end position="259"/>
    </location>
</feature>
<feature type="transmembrane region" description="Helical" evidence="7">
    <location>
        <begin position="541"/>
        <end position="560"/>
    </location>
</feature>
<dbReference type="Proteomes" id="UP001057580">
    <property type="component" value="Chromosome"/>
</dbReference>
<feature type="transmembrane region" description="Helical" evidence="7">
    <location>
        <begin position="46"/>
        <end position="68"/>
    </location>
</feature>
<feature type="transmembrane region" description="Helical" evidence="7">
    <location>
        <begin position="439"/>
        <end position="458"/>
    </location>
</feature>
<dbReference type="GO" id="GO:0005886">
    <property type="term" value="C:plasma membrane"/>
    <property type="evidence" value="ECO:0007669"/>
    <property type="project" value="UniProtKB-SubCell"/>
</dbReference>
<keyword evidence="4 7" id="KW-0812">Transmembrane</keyword>
<comment type="subcellular location">
    <subcellularLocation>
        <location evidence="1">Cell membrane</location>
        <topology evidence="1">Multi-pass membrane protein</topology>
    </subcellularLocation>
</comment>
<keyword evidence="5 7" id="KW-1133">Transmembrane helix</keyword>
<keyword evidence="9" id="KW-1185">Reference proteome</keyword>
<feature type="transmembrane region" description="Helical" evidence="7">
    <location>
        <begin position="12"/>
        <end position="34"/>
    </location>
</feature>
<protein>
    <submittedName>
        <fullName evidence="8">BCCT family transporter</fullName>
    </submittedName>
</protein>
<evidence type="ECO:0000256" key="1">
    <source>
        <dbReference type="ARBA" id="ARBA00004651"/>
    </source>
</evidence>
<feature type="transmembrane region" description="Helical" evidence="7">
    <location>
        <begin position="319"/>
        <end position="342"/>
    </location>
</feature>
<evidence type="ECO:0000256" key="7">
    <source>
        <dbReference type="SAM" id="Phobius"/>
    </source>
</evidence>
<evidence type="ECO:0000256" key="2">
    <source>
        <dbReference type="ARBA" id="ARBA00022448"/>
    </source>
</evidence>
<feature type="transmembrane region" description="Helical" evidence="7">
    <location>
        <begin position="414"/>
        <end position="432"/>
    </location>
</feature>
<keyword evidence="6 7" id="KW-0472">Membrane</keyword>
<dbReference type="PANTHER" id="PTHR30047:SF7">
    <property type="entry name" value="HIGH-AFFINITY CHOLINE TRANSPORT PROTEIN"/>
    <property type="match status" value="1"/>
</dbReference>